<accession>A0A6J4NI58</accession>
<evidence type="ECO:0000256" key="1">
    <source>
        <dbReference type="SAM" id="Phobius"/>
    </source>
</evidence>
<protein>
    <submittedName>
        <fullName evidence="2">Uncharacterized protein</fullName>
    </submittedName>
</protein>
<sequence>MEIKRAVRSAWVFFAKTFLVSVFNYTVFSDESVNFTKI</sequence>
<keyword evidence="1" id="KW-0472">Membrane</keyword>
<name>A0A6J4NI58_9CYAN</name>
<keyword evidence="1" id="KW-0812">Transmembrane</keyword>
<gene>
    <name evidence="2" type="ORF">AVDCRST_MAG84-5457</name>
</gene>
<reference evidence="2" key="1">
    <citation type="submission" date="2020-02" db="EMBL/GenBank/DDBJ databases">
        <authorList>
            <person name="Meier V. D."/>
        </authorList>
    </citation>
    <scope>NUCLEOTIDE SEQUENCE</scope>
    <source>
        <strain evidence="2">AVDCRST_MAG84</strain>
    </source>
</reference>
<organism evidence="2">
    <name type="scientific">uncultured Microcoleus sp</name>
    <dbReference type="NCBI Taxonomy" id="259945"/>
    <lineage>
        <taxon>Bacteria</taxon>
        <taxon>Bacillati</taxon>
        <taxon>Cyanobacteriota</taxon>
        <taxon>Cyanophyceae</taxon>
        <taxon>Oscillatoriophycideae</taxon>
        <taxon>Oscillatoriales</taxon>
        <taxon>Microcoleaceae</taxon>
        <taxon>Microcoleus</taxon>
        <taxon>environmental samples</taxon>
    </lineage>
</organism>
<dbReference type="EMBL" id="CADCTZ010001276">
    <property type="protein sequence ID" value="CAA9388504.1"/>
    <property type="molecule type" value="Genomic_DNA"/>
</dbReference>
<proteinExistence type="predicted"/>
<dbReference type="AlphaFoldDB" id="A0A6J4NI58"/>
<feature type="transmembrane region" description="Helical" evidence="1">
    <location>
        <begin position="9"/>
        <end position="28"/>
    </location>
</feature>
<keyword evidence="1" id="KW-1133">Transmembrane helix</keyword>
<evidence type="ECO:0000313" key="2">
    <source>
        <dbReference type="EMBL" id="CAA9388504.1"/>
    </source>
</evidence>